<dbReference type="PATRIC" id="fig|582515.4.peg.4011"/>
<keyword evidence="9" id="KW-0460">Magnesium</keyword>
<gene>
    <name evidence="15" type="ORF">KR51_00035700</name>
</gene>
<keyword evidence="6 15" id="KW-0548">Nucleotidyltransferase</keyword>
<dbReference type="eggNOG" id="COG0617">
    <property type="taxonomic scope" value="Bacteria"/>
</dbReference>
<dbReference type="SUPFAM" id="SSF81301">
    <property type="entry name" value="Nucleotidyltransferase"/>
    <property type="match status" value="1"/>
</dbReference>
<dbReference type="InterPro" id="IPR043519">
    <property type="entry name" value="NT_sf"/>
</dbReference>
<dbReference type="GO" id="GO:0000166">
    <property type="term" value="F:nucleotide binding"/>
    <property type="evidence" value="ECO:0007669"/>
    <property type="project" value="UniProtKB-KW"/>
</dbReference>
<reference evidence="15 16" key="1">
    <citation type="submission" date="2013-05" db="EMBL/GenBank/DDBJ databases">
        <title>Draft genome sequence of Rubidibacter lacunae KORDI 51-2.</title>
        <authorList>
            <person name="Choi D.H."/>
            <person name="Noh J.H."/>
            <person name="Kwon K.-K."/>
            <person name="Lee J.-H."/>
            <person name="Ryu J.-Y."/>
        </authorList>
    </citation>
    <scope>NUCLEOTIDE SEQUENCE [LARGE SCALE GENOMIC DNA]</scope>
    <source>
        <strain evidence="15 16">KORDI 51-2</strain>
    </source>
</reference>
<evidence type="ECO:0000256" key="8">
    <source>
        <dbReference type="ARBA" id="ARBA00022741"/>
    </source>
</evidence>
<evidence type="ECO:0000256" key="3">
    <source>
        <dbReference type="ARBA" id="ARBA00022555"/>
    </source>
</evidence>
<dbReference type="InterPro" id="IPR032810">
    <property type="entry name" value="CCA-adding_enz_C"/>
</dbReference>
<dbReference type="InParanoid" id="U5DJV8"/>
<dbReference type="InterPro" id="IPR050124">
    <property type="entry name" value="tRNA_CCA-adding_enzyme"/>
</dbReference>
<dbReference type="CDD" id="cd05398">
    <property type="entry name" value="NT_ClassII-CCAase"/>
    <property type="match status" value="1"/>
</dbReference>
<comment type="cofactor">
    <cofactor evidence="1">
        <name>Mg(2+)</name>
        <dbReference type="ChEBI" id="CHEBI:18420"/>
    </cofactor>
</comment>
<feature type="domain" description="tRNA nucleotidyltransferase/poly(A) polymerase RNA and SrmB- binding" evidence="13">
    <location>
        <begin position="166"/>
        <end position="226"/>
    </location>
</feature>
<dbReference type="PANTHER" id="PTHR47545:SF2">
    <property type="entry name" value="CC-ADDING TRNA NUCLEOTIDYLTRANSFERASE"/>
    <property type="match status" value="1"/>
</dbReference>
<dbReference type="InterPro" id="IPR002646">
    <property type="entry name" value="PolA_pol_head_dom"/>
</dbReference>
<comment type="caution">
    <text evidence="15">The sequence shown here is derived from an EMBL/GenBank/DDBJ whole genome shotgun (WGS) entry which is preliminary data.</text>
</comment>
<evidence type="ECO:0000259" key="12">
    <source>
        <dbReference type="Pfam" id="PF01743"/>
    </source>
</evidence>
<keyword evidence="8" id="KW-0547">Nucleotide-binding</keyword>
<organism evidence="15 16">
    <name type="scientific">Rubidibacter lacunae KORDI 51-2</name>
    <dbReference type="NCBI Taxonomy" id="582515"/>
    <lineage>
        <taxon>Bacteria</taxon>
        <taxon>Bacillati</taxon>
        <taxon>Cyanobacteriota</taxon>
        <taxon>Cyanophyceae</taxon>
        <taxon>Oscillatoriophycideae</taxon>
        <taxon>Chroococcales</taxon>
        <taxon>Aphanothecaceae</taxon>
        <taxon>Rubidibacter</taxon>
    </lineage>
</organism>
<protein>
    <submittedName>
        <fullName evidence="15">tRNA nucleotidyltransferase/poly(A) polymerase</fullName>
        <ecNumber evidence="15">2.7.7.19</ecNumber>
    </submittedName>
</protein>
<dbReference type="PANTHER" id="PTHR47545">
    <property type="entry name" value="MULTIFUNCTIONAL CCA PROTEIN"/>
    <property type="match status" value="1"/>
</dbReference>
<evidence type="ECO:0000256" key="1">
    <source>
        <dbReference type="ARBA" id="ARBA00001946"/>
    </source>
</evidence>
<dbReference type="Pfam" id="PF01743">
    <property type="entry name" value="PolyA_pol"/>
    <property type="match status" value="2"/>
</dbReference>
<evidence type="ECO:0000259" key="13">
    <source>
        <dbReference type="Pfam" id="PF12627"/>
    </source>
</evidence>
<dbReference type="SUPFAM" id="SSF81891">
    <property type="entry name" value="Poly A polymerase C-terminal region-like"/>
    <property type="match status" value="1"/>
</dbReference>
<dbReference type="STRING" id="582515.KR51_00035700"/>
<evidence type="ECO:0000256" key="10">
    <source>
        <dbReference type="ARBA" id="ARBA00022884"/>
    </source>
</evidence>
<evidence type="ECO:0000256" key="5">
    <source>
        <dbReference type="ARBA" id="ARBA00022694"/>
    </source>
</evidence>
<dbReference type="Pfam" id="PF12627">
    <property type="entry name" value="PolyA_pol_RNAbd"/>
    <property type="match status" value="1"/>
</dbReference>
<evidence type="ECO:0000256" key="11">
    <source>
        <dbReference type="RuleBase" id="RU003953"/>
    </source>
</evidence>
<evidence type="ECO:0000256" key="6">
    <source>
        <dbReference type="ARBA" id="ARBA00022695"/>
    </source>
</evidence>
<dbReference type="GO" id="GO:0046872">
    <property type="term" value="F:metal ion binding"/>
    <property type="evidence" value="ECO:0007669"/>
    <property type="project" value="UniProtKB-KW"/>
</dbReference>
<keyword evidence="7" id="KW-0479">Metal-binding</keyword>
<feature type="domain" description="CCA-adding enzyme C-terminal" evidence="14">
    <location>
        <begin position="266"/>
        <end position="410"/>
    </location>
</feature>
<proteinExistence type="inferred from homology"/>
<evidence type="ECO:0000256" key="9">
    <source>
        <dbReference type="ARBA" id="ARBA00022842"/>
    </source>
</evidence>
<keyword evidence="3" id="KW-0820">tRNA-binding</keyword>
<name>U5DJV8_9CHRO</name>
<evidence type="ECO:0000256" key="7">
    <source>
        <dbReference type="ARBA" id="ARBA00022723"/>
    </source>
</evidence>
<keyword evidence="5" id="KW-0819">tRNA processing</keyword>
<comment type="similarity">
    <text evidence="2 11">Belongs to the tRNA nucleotidyltransferase/poly(A) polymerase family.</text>
</comment>
<feature type="domain" description="Poly A polymerase head" evidence="12">
    <location>
        <begin position="29"/>
        <end position="89"/>
    </location>
</feature>
<dbReference type="GO" id="GO:0000049">
    <property type="term" value="F:tRNA binding"/>
    <property type="evidence" value="ECO:0007669"/>
    <property type="project" value="UniProtKB-KW"/>
</dbReference>
<dbReference type="Proteomes" id="UP000016960">
    <property type="component" value="Unassembled WGS sequence"/>
</dbReference>
<dbReference type="InterPro" id="IPR032828">
    <property type="entry name" value="PolyA_RNA-bd"/>
</dbReference>
<dbReference type="GO" id="GO:1990817">
    <property type="term" value="F:poly(A) RNA polymerase activity"/>
    <property type="evidence" value="ECO:0007669"/>
    <property type="project" value="UniProtKB-EC"/>
</dbReference>
<feature type="domain" description="Poly A polymerase head" evidence="12">
    <location>
        <begin position="101"/>
        <end position="141"/>
    </location>
</feature>
<evidence type="ECO:0000259" key="14">
    <source>
        <dbReference type="Pfam" id="PF13735"/>
    </source>
</evidence>
<dbReference type="Gene3D" id="1.10.3090.10">
    <property type="entry name" value="cca-adding enzyme, domain 2"/>
    <property type="match status" value="1"/>
</dbReference>
<dbReference type="EC" id="2.7.7.19" evidence="15"/>
<dbReference type="Pfam" id="PF13735">
    <property type="entry name" value="tRNA_NucTran2_2"/>
    <property type="match status" value="1"/>
</dbReference>
<evidence type="ECO:0000256" key="4">
    <source>
        <dbReference type="ARBA" id="ARBA00022679"/>
    </source>
</evidence>
<evidence type="ECO:0000313" key="15">
    <source>
        <dbReference type="EMBL" id="ERN39970.1"/>
    </source>
</evidence>
<dbReference type="Gene3D" id="3.30.460.10">
    <property type="entry name" value="Beta Polymerase, domain 2"/>
    <property type="match status" value="1"/>
</dbReference>
<dbReference type="AlphaFoldDB" id="U5DJV8"/>
<evidence type="ECO:0000256" key="2">
    <source>
        <dbReference type="ARBA" id="ARBA00007265"/>
    </source>
</evidence>
<dbReference type="EMBL" id="ASSJ01000083">
    <property type="protein sequence ID" value="ERN39970.1"/>
    <property type="molecule type" value="Genomic_DNA"/>
</dbReference>
<keyword evidence="16" id="KW-1185">Reference proteome</keyword>
<accession>U5DJV8</accession>
<sequence length="429" mass="46156">MTIVRLDPAAIAAIVRRLPIALEQLPEPTYLVGGAVRDALLRRDRHYLDLDFVVLSKSVETARAIAKQHRAGFVVLDAERQIARAVFAEGTADFALAEGGTISCDLLRRDFTINAIAFELRTGTICDPLDGKSDLAAGLMRMVSSKNLADDPLRVMRAYRQAAQLDFAIESQTLSALRELAPRLVDVAAERVQTELGYLLSSAAGALWLQQAARDGVLAAWLPEATRDHRLLKIAAVDRAAQWLCNSPWSAVLDAPATEKQPNAIALAKLACLLPSDSHAAAEQLATLKYSRAEIRAVTAAIAAQPLLQRLATRPPTPRDLYELFRHTGTAFPSASLLAIATGLDAEVLGPLLVRFLDPNDPAAHPVPLLSGKDLMRALDLAPSPLVGELLTEIQIARIAGCLATAGEALAFAADYRAADCSKVSEKYE</sequence>
<dbReference type="GO" id="GO:0008033">
    <property type="term" value="P:tRNA processing"/>
    <property type="evidence" value="ECO:0007669"/>
    <property type="project" value="UniProtKB-KW"/>
</dbReference>
<keyword evidence="10 11" id="KW-0694">RNA-binding</keyword>
<evidence type="ECO:0000313" key="16">
    <source>
        <dbReference type="Proteomes" id="UP000016960"/>
    </source>
</evidence>
<dbReference type="OrthoDB" id="9805698at2"/>
<keyword evidence="4 11" id="KW-0808">Transferase</keyword>